<dbReference type="SUPFAM" id="SSF51735">
    <property type="entry name" value="NAD(P)-binding Rossmann-fold domains"/>
    <property type="match status" value="1"/>
</dbReference>
<gene>
    <name evidence="2" type="ORF">CRI94_09000</name>
</gene>
<evidence type="ECO:0000259" key="1">
    <source>
        <dbReference type="Pfam" id="PF05368"/>
    </source>
</evidence>
<dbReference type="Pfam" id="PF05368">
    <property type="entry name" value="NmrA"/>
    <property type="match status" value="1"/>
</dbReference>
<dbReference type="PANTHER" id="PTHR43162:SF1">
    <property type="entry name" value="PRESTALK A DIFFERENTIATION PROTEIN A"/>
    <property type="match status" value="1"/>
</dbReference>
<organism evidence="2 3">
    <name type="scientific">Longibacter salinarum</name>
    <dbReference type="NCBI Taxonomy" id="1850348"/>
    <lineage>
        <taxon>Bacteria</taxon>
        <taxon>Pseudomonadati</taxon>
        <taxon>Rhodothermota</taxon>
        <taxon>Rhodothermia</taxon>
        <taxon>Rhodothermales</taxon>
        <taxon>Salisaetaceae</taxon>
        <taxon>Longibacter</taxon>
    </lineage>
</organism>
<protein>
    <submittedName>
        <fullName evidence="2">NAD(P)-dependent oxidoreductase</fullName>
    </submittedName>
</protein>
<dbReference type="PANTHER" id="PTHR43162">
    <property type="match status" value="1"/>
</dbReference>
<dbReference type="Gene3D" id="3.40.50.720">
    <property type="entry name" value="NAD(P)-binding Rossmann-like Domain"/>
    <property type="match status" value="1"/>
</dbReference>
<comment type="caution">
    <text evidence="2">The sequence shown here is derived from an EMBL/GenBank/DDBJ whole genome shotgun (WGS) entry which is preliminary data.</text>
</comment>
<proteinExistence type="predicted"/>
<dbReference type="InterPro" id="IPR036291">
    <property type="entry name" value="NAD(P)-bd_dom_sf"/>
</dbReference>
<keyword evidence="3" id="KW-1185">Reference proteome</keyword>
<dbReference type="Gene3D" id="3.90.25.10">
    <property type="entry name" value="UDP-galactose 4-epimerase, domain 1"/>
    <property type="match status" value="1"/>
</dbReference>
<dbReference type="OrthoDB" id="9780595at2"/>
<name>A0A2A8CYJ1_9BACT</name>
<dbReference type="AlphaFoldDB" id="A0A2A8CYJ1"/>
<evidence type="ECO:0000313" key="2">
    <source>
        <dbReference type="EMBL" id="PEN13448.1"/>
    </source>
</evidence>
<accession>A0A2A8CYJ1</accession>
<dbReference type="Proteomes" id="UP000220102">
    <property type="component" value="Unassembled WGS sequence"/>
</dbReference>
<evidence type="ECO:0000313" key="3">
    <source>
        <dbReference type="Proteomes" id="UP000220102"/>
    </source>
</evidence>
<dbReference type="EMBL" id="PDEQ01000004">
    <property type="protein sequence ID" value="PEN13448.1"/>
    <property type="molecule type" value="Genomic_DNA"/>
</dbReference>
<dbReference type="RefSeq" id="WP_098075368.1">
    <property type="nucleotide sequence ID" value="NZ_PDEQ01000004.1"/>
</dbReference>
<feature type="domain" description="NmrA-like" evidence="1">
    <location>
        <begin position="11"/>
        <end position="226"/>
    </location>
</feature>
<sequence>MTMTTLREGSQRVLVTGATGTVGGHVVACLRDGPCEVCAASRHPEAATSRLNIPAVYFDFQDPASYRSAFDGQDALFLVRPPAIARVWTSIFPALDMAVDSGIRHIVFLSLQGAEANPFVPHRWIEWKLASIDVRATFLRPSFFMQNLTTTHRHEVADERTLILPAGDGHTALIDARDVADVAAHVIKHPKCGGGAYELTGLKAISYHTVARVLSDVLGQPIRYEEPSVIDFLRYSRRRGREWPFIFVMTGIYLTARFGLAARTTSTVHDLLGRPPRSFRTFAEDYAGVWAVAK</sequence>
<reference evidence="2 3" key="1">
    <citation type="submission" date="2017-10" db="EMBL/GenBank/DDBJ databases">
        <title>Draft genome of Longibacter Salinarum.</title>
        <authorList>
            <person name="Goh K.M."/>
            <person name="Shamsir M.S."/>
            <person name="Lim S.W."/>
        </authorList>
    </citation>
    <scope>NUCLEOTIDE SEQUENCE [LARGE SCALE GENOMIC DNA]</scope>
    <source>
        <strain evidence="2 3">KCTC 52045</strain>
    </source>
</reference>
<dbReference type="InterPro" id="IPR008030">
    <property type="entry name" value="NmrA-like"/>
</dbReference>
<dbReference type="InterPro" id="IPR051604">
    <property type="entry name" value="Ergot_Alk_Oxidoreductase"/>
</dbReference>